<accession>A0A1J8R6W3</accession>
<keyword evidence="9" id="KW-0963">Cytoplasm</keyword>
<evidence type="ECO:0000256" key="17">
    <source>
        <dbReference type="ARBA" id="ARBA00024146"/>
    </source>
</evidence>
<feature type="region of interest" description="Disordered" evidence="19">
    <location>
        <begin position="499"/>
        <end position="534"/>
    </location>
</feature>
<evidence type="ECO:0000256" key="13">
    <source>
        <dbReference type="ARBA" id="ARBA00022848"/>
    </source>
</evidence>
<evidence type="ECO:0000256" key="3">
    <source>
        <dbReference type="ARBA" id="ARBA00004406"/>
    </source>
</evidence>
<evidence type="ECO:0000256" key="8">
    <source>
        <dbReference type="ARBA" id="ARBA00022448"/>
    </source>
</evidence>
<keyword evidence="20" id="KW-1133">Transmembrane helix</keyword>
<feature type="domain" description="CRAL-TRIO" evidence="21">
    <location>
        <begin position="742"/>
        <end position="917"/>
    </location>
</feature>
<evidence type="ECO:0000313" key="22">
    <source>
        <dbReference type="EMBL" id="OJA21560.1"/>
    </source>
</evidence>
<dbReference type="Gene3D" id="3.40.525.10">
    <property type="entry name" value="CRAL-TRIO lipid binding domain"/>
    <property type="match status" value="1"/>
</dbReference>
<dbReference type="GO" id="GO:0008526">
    <property type="term" value="F:phosphatidylinositol transfer activity"/>
    <property type="evidence" value="ECO:0007669"/>
    <property type="project" value="InterPro"/>
</dbReference>
<comment type="function">
    <text evidence="18">Non-classical phosphatidylinositol (PtdIns) transfer protein (PITP), which exhibits PtdIns-binding/transfer activity in the absence of detectable PtdCho-binding/transfer activity. Regulates PtdIns(4,5)P2 homeostasis at the plasma membrane. Heme-binding protein that may play a role in organic oxidant-induced stress responses.</text>
</comment>
<evidence type="ECO:0000256" key="9">
    <source>
        <dbReference type="ARBA" id="ARBA00022490"/>
    </source>
</evidence>
<dbReference type="AlphaFoldDB" id="A0A1J8R6W3"/>
<dbReference type="InterPro" id="IPR036273">
    <property type="entry name" value="CRAL/TRIO_N_dom_sf"/>
</dbReference>
<keyword evidence="14" id="KW-0408">Iron</keyword>
<dbReference type="SUPFAM" id="SSF103481">
    <property type="entry name" value="Multidrug resistance efflux transporter EmrE"/>
    <property type="match status" value="2"/>
</dbReference>
<dbReference type="Pfam" id="PF03765">
    <property type="entry name" value="CRAL_TRIO_N"/>
    <property type="match status" value="1"/>
</dbReference>
<dbReference type="Pfam" id="PF00650">
    <property type="entry name" value="CRAL_TRIO"/>
    <property type="match status" value="1"/>
</dbReference>
<evidence type="ECO:0000256" key="16">
    <source>
        <dbReference type="ARBA" id="ARBA00023136"/>
    </source>
</evidence>
<feature type="transmembrane region" description="Helical" evidence="20">
    <location>
        <begin position="294"/>
        <end position="313"/>
    </location>
</feature>
<feature type="transmembrane region" description="Helical" evidence="20">
    <location>
        <begin position="335"/>
        <end position="356"/>
    </location>
</feature>
<organism evidence="22 23">
    <name type="scientific">Rhizopogon vesiculosus</name>
    <dbReference type="NCBI Taxonomy" id="180088"/>
    <lineage>
        <taxon>Eukaryota</taxon>
        <taxon>Fungi</taxon>
        <taxon>Dikarya</taxon>
        <taxon>Basidiomycota</taxon>
        <taxon>Agaricomycotina</taxon>
        <taxon>Agaricomycetes</taxon>
        <taxon>Agaricomycetidae</taxon>
        <taxon>Boletales</taxon>
        <taxon>Suillineae</taxon>
        <taxon>Rhizopogonaceae</taxon>
        <taxon>Rhizopogon</taxon>
    </lineage>
</organism>
<evidence type="ECO:0000256" key="18">
    <source>
        <dbReference type="ARBA" id="ARBA00024180"/>
    </source>
</evidence>
<feature type="transmembrane region" description="Helical" evidence="20">
    <location>
        <begin position="255"/>
        <end position="274"/>
    </location>
</feature>
<dbReference type="CDD" id="cd00170">
    <property type="entry name" value="SEC14"/>
    <property type="match status" value="1"/>
</dbReference>
<evidence type="ECO:0000256" key="15">
    <source>
        <dbReference type="ARBA" id="ARBA00023055"/>
    </source>
</evidence>
<evidence type="ECO:0000256" key="12">
    <source>
        <dbReference type="ARBA" id="ARBA00022824"/>
    </source>
</evidence>
<dbReference type="GO" id="GO:0005829">
    <property type="term" value="C:cytosol"/>
    <property type="evidence" value="ECO:0007669"/>
    <property type="project" value="TreeGrafter"/>
</dbReference>
<evidence type="ECO:0000256" key="6">
    <source>
        <dbReference type="ARBA" id="ARBA00018320"/>
    </source>
</evidence>
<feature type="transmembrane region" description="Helical" evidence="20">
    <location>
        <begin position="231"/>
        <end position="249"/>
    </location>
</feature>
<evidence type="ECO:0000256" key="4">
    <source>
        <dbReference type="ARBA" id="ARBA00004496"/>
    </source>
</evidence>
<dbReference type="Proteomes" id="UP000183567">
    <property type="component" value="Unassembled WGS sequence"/>
</dbReference>
<dbReference type="InterPro" id="IPR001251">
    <property type="entry name" value="CRAL-TRIO_dom"/>
</dbReference>
<dbReference type="GO" id="GO:0017157">
    <property type="term" value="P:regulation of exocytosis"/>
    <property type="evidence" value="ECO:0007669"/>
    <property type="project" value="TreeGrafter"/>
</dbReference>
<dbReference type="GO" id="GO:0005789">
    <property type="term" value="C:endoplasmic reticulum membrane"/>
    <property type="evidence" value="ECO:0007669"/>
    <property type="project" value="UniProtKB-SubCell"/>
</dbReference>
<keyword evidence="16 20" id="KW-0472">Membrane</keyword>
<dbReference type="GO" id="GO:0032541">
    <property type="term" value="C:cortical endoplasmic reticulum"/>
    <property type="evidence" value="ECO:0007669"/>
    <property type="project" value="TreeGrafter"/>
</dbReference>
<evidence type="ECO:0000256" key="7">
    <source>
        <dbReference type="ARBA" id="ARBA00021725"/>
    </source>
</evidence>
<keyword evidence="20" id="KW-0812">Transmembrane</keyword>
<dbReference type="PANTHER" id="PTHR47669">
    <property type="entry name" value="PHOSPHATIDYLINOSITOL TRANSFER PROTEIN SFH5"/>
    <property type="match status" value="1"/>
</dbReference>
<dbReference type="InterPro" id="IPR036865">
    <property type="entry name" value="CRAL-TRIO_dom_sf"/>
</dbReference>
<sequence>MLDRLPSKLAYNNYSPANSFDNDHLGSGEGWQATFKFSDEKPLSSSLSRGLPYPRESSSRLAPGEILARFKKFLSRSSVFPNSVSTSSSRRSLGPLTAPSPTSAVSTSRFILLCSFWYTTSALSSNTGKTILTRFEYPVTLTIIQFAFVAGYCLLFMTPVIQFSKLRSPNSAILRSTVPMGMFQVGGHMFSSMAISRIPVSTVHTIKALSPLFTVAAYALLFGVKYSPNTYVSLFPLTIGVMLVCTFDMSASSPTGLLCAFGSALVFVSSNIFFKKIMPSGSQTSSHKLDKLNLLFYSSAMAFTLMIPIWSFTDLPRLLAADVTDPTSGPETHSVAYYFFMNGTVHFAQNIIAFVILSTTSPVTYSIASLIKRVVVICIAIVWFNQSVHPMQGLGIGMTFLGLYMYNMAKSDVERGEHRMRRVEAAREMILPINRTEEKLLTGSTPPSPMQSASGLPVGAATGMGSYSTTGRPRVQIPTNGHLYPDGRETGHPNLHIHISPKDPSAIFSKRNTSSPTDSYPSPPPSLDSPPSNTVPIGYPPLRAQQHLGMESLTVGHTIKYIVYPVDDPVVVHTCSISTPISRIGDLISQTDLTALEPSVEQTPTTTEADAPQPGPTPTLPEHTLDPEPTSVPHTPNPVEVALQDVEPQNPLTEKFTEAEWKALKEFRLNLSETFKEAFPEQENAGSMPYNMWGITIDPLAPGKDARVSVVLMKFLRARNLNAQEAKDMLISTLRWRKSFNVEEAMKEQFPEDVFGKLGKIYGKDNDGHPIAYNLYGANKDLHAVFDDVQRFLRWRVAFMEESIALLDFETIDQMVQIHDYDGVGMSSRTPASKNAASEASSIFQGHYPEFLAKKFFVNVPSFLTWIFWIFKPLLSSATVAKMSVVGSGPKAIGPALLPLIPADQLPKRYGGDADGF</sequence>
<evidence type="ECO:0000256" key="19">
    <source>
        <dbReference type="SAM" id="MobiDB-lite"/>
    </source>
</evidence>
<evidence type="ECO:0000256" key="1">
    <source>
        <dbReference type="ARBA" id="ARBA00001970"/>
    </source>
</evidence>
<dbReference type="GO" id="GO:0043001">
    <property type="term" value="P:Golgi to plasma membrane protein transport"/>
    <property type="evidence" value="ECO:0007669"/>
    <property type="project" value="TreeGrafter"/>
</dbReference>
<proteinExistence type="inferred from homology"/>
<name>A0A1J8R6W3_9AGAM</name>
<dbReference type="SUPFAM" id="SSF52087">
    <property type="entry name" value="CRAL/TRIO domain"/>
    <property type="match status" value="1"/>
</dbReference>
<comment type="similarity">
    <text evidence="5">Belongs to the SFH5 family.</text>
</comment>
<evidence type="ECO:0000313" key="23">
    <source>
        <dbReference type="Proteomes" id="UP000183567"/>
    </source>
</evidence>
<feature type="transmembrane region" description="Helical" evidence="20">
    <location>
        <begin position="206"/>
        <end position="224"/>
    </location>
</feature>
<dbReference type="SMART" id="SM00516">
    <property type="entry name" value="SEC14"/>
    <property type="match status" value="1"/>
</dbReference>
<dbReference type="PROSITE" id="PS50191">
    <property type="entry name" value="CRAL_TRIO"/>
    <property type="match status" value="1"/>
</dbReference>
<dbReference type="EMBL" id="LVVM01000089">
    <property type="protein sequence ID" value="OJA21560.1"/>
    <property type="molecule type" value="Genomic_DNA"/>
</dbReference>
<gene>
    <name evidence="22" type="ORF">AZE42_03241</name>
</gene>
<evidence type="ECO:0000256" key="5">
    <source>
        <dbReference type="ARBA" id="ARBA00006667"/>
    </source>
</evidence>
<keyword evidence="12" id="KW-0256">Endoplasmic reticulum</keyword>
<comment type="cofactor">
    <cofactor evidence="1">
        <name>heme b</name>
        <dbReference type="ChEBI" id="CHEBI:60344"/>
    </cofactor>
</comment>
<dbReference type="SUPFAM" id="SSF46938">
    <property type="entry name" value="CRAL/TRIO N-terminal domain"/>
    <property type="match status" value="1"/>
</dbReference>
<comment type="catalytic activity">
    <reaction evidence="17">
        <text>a 1,2-diacyl-sn-glycero-3-phospho-(1D-myo-inositol)(in) = a 1,2-diacyl-sn-glycero-3-phospho-(1D-myo-inositol)(out)</text>
        <dbReference type="Rhea" id="RHEA:38691"/>
        <dbReference type="ChEBI" id="CHEBI:57880"/>
    </reaction>
    <physiologicalReaction direction="left-to-right" evidence="17">
        <dbReference type="Rhea" id="RHEA:38692"/>
    </physiologicalReaction>
</comment>
<dbReference type="STRING" id="180088.A0A1J8R6W3"/>
<dbReference type="Pfam" id="PF03151">
    <property type="entry name" value="TPT"/>
    <property type="match status" value="1"/>
</dbReference>
<comment type="caution">
    <text evidence="22">The sequence shown here is derived from an EMBL/GenBank/DDBJ whole genome shotgun (WGS) entry which is preliminary data.</text>
</comment>
<keyword evidence="10" id="KW-0349">Heme</keyword>
<dbReference type="InterPro" id="IPR011074">
    <property type="entry name" value="CRAL/TRIO_N_dom"/>
</dbReference>
<dbReference type="PANTHER" id="PTHR47669:SF1">
    <property type="entry name" value="PHOSPHATIDYLINOSITOL TRANSFER PROTEIN SFH5"/>
    <property type="match status" value="1"/>
</dbReference>
<evidence type="ECO:0000259" key="21">
    <source>
        <dbReference type="PROSITE" id="PS50191"/>
    </source>
</evidence>
<dbReference type="GO" id="GO:0046872">
    <property type="term" value="F:metal ion binding"/>
    <property type="evidence" value="ECO:0007669"/>
    <property type="project" value="UniProtKB-KW"/>
</dbReference>
<dbReference type="InterPro" id="IPR042938">
    <property type="entry name" value="Sfh5"/>
</dbReference>
<keyword evidence="11" id="KW-0479">Metal-binding</keyword>
<keyword evidence="8" id="KW-0813">Transport</keyword>
<dbReference type="InterPro" id="IPR037185">
    <property type="entry name" value="EmrE-like"/>
</dbReference>
<protein>
    <recommendedName>
        <fullName evidence="6">Phosphatidylinositol transfer protein SFH5</fullName>
    </recommendedName>
    <alternativeName>
        <fullName evidence="7">Phosphatidylinositol transfer protein sfh5</fullName>
    </alternativeName>
</protein>
<dbReference type="OrthoDB" id="1588579at2759"/>
<evidence type="ECO:0000256" key="10">
    <source>
        <dbReference type="ARBA" id="ARBA00022617"/>
    </source>
</evidence>
<feature type="region of interest" description="Disordered" evidence="19">
    <location>
        <begin position="80"/>
        <end position="101"/>
    </location>
</feature>
<evidence type="ECO:0000256" key="14">
    <source>
        <dbReference type="ARBA" id="ARBA00023004"/>
    </source>
</evidence>
<evidence type="ECO:0000256" key="20">
    <source>
        <dbReference type="SAM" id="Phobius"/>
    </source>
</evidence>
<comment type="subcellular location">
    <subcellularLocation>
        <location evidence="4">Cytoplasm</location>
    </subcellularLocation>
    <subcellularLocation>
        <location evidence="3">Endoplasmic reticulum membrane</location>
        <topology evidence="3">Peripheral membrane protein</topology>
    </subcellularLocation>
    <subcellularLocation>
        <location evidence="2">Microsome membrane</location>
        <topology evidence="2">Peripheral membrane protein</topology>
    </subcellularLocation>
</comment>
<dbReference type="GO" id="GO:0005886">
    <property type="term" value="C:plasma membrane"/>
    <property type="evidence" value="ECO:0007669"/>
    <property type="project" value="TreeGrafter"/>
</dbReference>
<dbReference type="InterPro" id="IPR004853">
    <property type="entry name" value="Sugar_P_trans_dom"/>
</dbReference>
<keyword evidence="13" id="KW-0492">Microsome</keyword>
<feature type="region of interest" description="Disordered" evidence="19">
    <location>
        <begin position="599"/>
        <end position="638"/>
    </location>
</feature>
<feature type="transmembrane region" description="Helical" evidence="20">
    <location>
        <begin position="139"/>
        <end position="161"/>
    </location>
</feature>
<evidence type="ECO:0000256" key="11">
    <source>
        <dbReference type="ARBA" id="ARBA00022723"/>
    </source>
</evidence>
<reference evidence="22 23" key="1">
    <citation type="submission" date="2016-03" db="EMBL/GenBank/DDBJ databases">
        <title>Comparative genomics of the ectomycorrhizal sister species Rhizopogon vinicolor and Rhizopogon vesiculosus (Basidiomycota: Boletales) reveals a divergence of the mating type B locus.</title>
        <authorList>
            <person name="Mujic A.B."/>
            <person name="Kuo A."/>
            <person name="Tritt A."/>
            <person name="Lipzen A."/>
            <person name="Chen C."/>
            <person name="Johnson J."/>
            <person name="Sharma A."/>
            <person name="Barry K."/>
            <person name="Grigoriev I.V."/>
            <person name="Spatafora J.W."/>
        </authorList>
    </citation>
    <scope>NUCLEOTIDE SEQUENCE [LARGE SCALE GENOMIC DNA]</scope>
    <source>
        <strain evidence="22 23">AM-OR11-056</strain>
    </source>
</reference>
<keyword evidence="23" id="KW-1185">Reference proteome</keyword>
<evidence type="ECO:0000256" key="2">
    <source>
        <dbReference type="ARBA" id="ARBA00004174"/>
    </source>
</evidence>
<keyword evidence="15" id="KW-0445">Lipid transport</keyword>